<feature type="transmembrane region" description="Helical" evidence="7">
    <location>
        <begin position="749"/>
        <end position="773"/>
    </location>
</feature>
<feature type="domain" description="MacB-like periplasmic core" evidence="9">
    <location>
        <begin position="27"/>
        <end position="242"/>
    </location>
</feature>
<feature type="transmembrane region" description="Helical" evidence="7">
    <location>
        <begin position="326"/>
        <end position="346"/>
    </location>
</feature>
<dbReference type="Proteomes" id="UP000675880">
    <property type="component" value="Unassembled WGS sequence"/>
</dbReference>
<evidence type="ECO:0008006" key="12">
    <source>
        <dbReference type="Google" id="ProtNLM"/>
    </source>
</evidence>
<accession>A0ABM8QD11</accession>
<evidence type="ECO:0000259" key="8">
    <source>
        <dbReference type="Pfam" id="PF02687"/>
    </source>
</evidence>
<evidence type="ECO:0000256" key="7">
    <source>
        <dbReference type="SAM" id="Phobius"/>
    </source>
</evidence>
<dbReference type="InterPro" id="IPR051447">
    <property type="entry name" value="Lipoprotein-release_system"/>
</dbReference>
<organism evidence="10 11">
    <name type="scientific">Nitrospira defluvii</name>
    <dbReference type="NCBI Taxonomy" id="330214"/>
    <lineage>
        <taxon>Bacteria</taxon>
        <taxon>Pseudomonadati</taxon>
        <taxon>Nitrospirota</taxon>
        <taxon>Nitrospiria</taxon>
        <taxon>Nitrospirales</taxon>
        <taxon>Nitrospiraceae</taxon>
        <taxon>Nitrospira</taxon>
    </lineage>
</organism>
<feature type="domain" description="MacB-like periplasmic core" evidence="9">
    <location>
        <begin position="508"/>
        <end position="718"/>
    </location>
</feature>
<evidence type="ECO:0000256" key="4">
    <source>
        <dbReference type="ARBA" id="ARBA00022692"/>
    </source>
</evidence>
<comment type="similarity">
    <text evidence="2">Belongs to the ABC-4 integral membrane protein family. LolC/E subfamily.</text>
</comment>
<dbReference type="RefSeq" id="WP_213040136.1">
    <property type="nucleotide sequence ID" value="NZ_CAJNBJ010000001.1"/>
</dbReference>
<keyword evidence="11" id="KW-1185">Reference proteome</keyword>
<evidence type="ECO:0000256" key="3">
    <source>
        <dbReference type="ARBA" id="ARBA00022475"/>
    </source>
</evidence>
<name>A0ABM8QD11_9BACT</name>
<evidence type="ECO:0000313" key="11">
    <source>
        <dbReference type="Proteomes" id="UP000675880"/>
    </source>
</evidence>
<feature type="transmembrane region" description="Helical" evidence="7">
    <location>
        <begin position="270"/>
        <end position="291"/>
    </location>
</feature>
<protein>
    <recommendedName>
        <fullName evidence="12">ABC transporter permease</fullName>
    </recommendedName>
</protein>
<keyword evidence="3" id="KW-1003">Cell membrane</keyword>
<comment type="caution">
    <text evidence="10">The sequence shown here is derived from an EMBL/GenBank/DDBJ whole genome shotgun (WGS) entry which is preliminary data.</text>
</comment>
<evidence type="ECO:0000313" key="10">
    <source>
        <dbReference type="EMBL" id="CAE6690680.1"/>
    </source>
</evidence>
<evidence type="ECO:0000256" key="1">
    <source>
        <dbReference type="ARBA" id="ARBA00004651"/>
    </source>
</evidence>
<feature type="transmembrane region" description="Helical" evidence="7">
    <location>
        <begin position="424"/>
        <end position="443"/>
    </location>
</feature>
<dbReference type="Pfam" id="PF02687">
    <property type="entry name" value="FtsX"/>
    <property type="match status" value="2"/>
</dbReference>
<dbReference type="PANTHER" id="PTHR30489:SF0">
    <property type="entry name" value="LIPOPROTEIN-RELEASING SYSTEM TRANSMEMBRANE PROTEIN LOLE"/>
    <property type="match status" value="1"/>
</dbReference>
<dbReference type="InterPro" id="IPR025857">
    <property type="entry name" value="MacB_PCD"/>
</dbReference>
<feature type="domain" description="ABC3 transporter permease C-terminal" evidence="8">
    <location>
        <begin position="758"/>
        <end position="874"/>
    </location>
</feature>
<proteinExistence type="inferred from homology"/>
<evidence type="ECO:0000256" key="2">
    <source>
        <dbReference type="ARBA" id="ARBA00005236"/>
    </source>
</evidence>
<evidence type="ECO:0000256" key="6">
    <source>
        <dbReference type="ARBA" id="ARBA00023136"/>
    </source>
</evidence>
<feature type="transmembrane region" description="Helical" evidence="7">
    <location>
        <begin position="449"/>
        <end position="467"/>
    </location>
</feature>
<reference evidence="10 11" key="1">
    <citation type="submission" date="2021-02" db="EMBL/GenBank/DDBJ databases">
        <authorList>
            <person name="Han P."/>
        </authorList>
    </citation>
    <scope>NUCLEOTIDE SEQUENCE [LARGE SCALE GENOMIC DNA]</scope>
    <source>
        <strain evidence="10">Candidatus Nitrospira sp. ZN2</strain>
    </source>
</reference>
<feature type="transmembrane region" description="Helical" evidence="7">
    <location>
        <begin position="842"/>
        <end position="865"/>
    </location>
</feature>
<feature type="transmembrane region" description="Helical" evidence="7">
    <location>
        <begin position="806"/>
        <end position="830"/>
    </location>
</feature>
<evidence type="ECO:0000256" key="5">
    <source>
        <dbReference type="ARBA" id="ARBA00022989"/>
    </source>
</evidence>
<evidence type="ECO:0000259" key="9">
    <source>
        <dbReference type="Pfam" id="PF12704"/>
    </source>
</evidence>
<gene>
    <name evidence="10" type="ORF">NSPZN2_10207</name>
</gene>
<dbReference type="EMBL" id="CAJNBJ010000001">
    <property type="protein sequence ID" value="CAE6690680.1"/>
    <property type="molecule type" value="Genomic_DNA"/>
</dbReference>
<sequence length="882" mass="93735">MSLIPAALLKVYTRLGWTHLSTHPGRTVLTMMGVALGVAATIAVQTANVEVLRSFEESVLTVAGPVTLEVSAGEAGLDERVIRAVREVDGVDSARPVLEVGVTVAAGRRQSFSVLGLDLLDELNRADGRIPAVFETRNRRGEGVAMEGLLRDNGLLVGGALAKDLGVEPGAQVALEANGRAISVSILAVMGRRPGAPSPWDHWAIMDIAAAQRTFGLTGRLDRIDVVSGASVSVEQVAKAIEMVLPPAVTVRRPIQRSQQVESMVGAFQLNLSVLSMVGLLVGIFLIYNTVSFMVAQRRKEVGILRAIGLSEPMVIGLFLAEAGVFGVGGGLVGGVLGLMLGNVLVGMVGRTIHDLYTPLAETTRAISFAPGSGRMLFEAVFIGSVVSVLGALGPSLDAGRTVIVAALAPGEYDVAQRVRAGSLAVTGVLLLLVALGCVFAGPVAGMPVFGYVATCCLLAGLSCLVPKLMHVVCRTRELSLMSPAPSLGGAVRHIAREQTTRGMGRNAVTVSAFLVGVAIMVGVMVMIRSFRETVEIWIDQTVMADFIVAPAGWPNVARHGASPTVLPGLWREQLSGSRAVSAVDAYRDVRIEVQGRPIALVSRDLALHAARSRYLFLEGDSERILTRAAAGEGVILSEVLANRLQLAEGSRVSIATPTGERSLPVLGVFYDYATDGGKLVIDRTLYQQWWKDDGVTVFPVYVRAGMDLDQARSAIVEIFAREAGGSLMPTVLSNAELRREILRIFDRTFTLTYVLEAIAIIIAMLGIINTLVTSVVERRRELATLQALGSSRGQVTALILWEAGYLGLLGTAMGLIGGLALALILIRVINRQSFGWTIQMAWPLGLLVEVSLLTLLASLLAGLWPASWAARQPLVEGLRYE</sequence>
<feature type="domain" description="ABC3 transporter permease C-terminal" evidence="8">
    <location>
        <begin position="274"/>
        <end position="360"/>
    </location>
</feature>
<dbReference type="InterPro" id="IPR003838">
    <property type="entry name" value="ABC3_permease_C"/>
</dbReference>
<dbReference type="Pfam" id="PF12704">
    <property type="entry name" value="MacB_PCD"/>
    <property type="match status" value="2"/>
</dbReference>
<dbReference type="PANTHER" id="PTHR30489">
    <property type="entry name" value="LIPOPROTEIN-RELEASING SYSTEM TRANSMEMBRANE PROTEIN LOLE"/>
    <property type="match status" value="1"/>
</dbReference>
<keyword evidence="6 7" id="KW-0472">Membrane</keyword>
<keyword evidence="5 7" id="KW-1133">Transmembrane helix</keyword>
<keyword evidence="4 7" id="KW-0812">Transmembrane</keyword>
<feature type="transmembrane region" description="Helical" evidence="7">
    <location>
        <begin position="508"/>
        <end position="528"/>
    </location>
</feature>
<comment type="subcellular location">
    <subcellularLocation>
        <location evidence="1">Cell membrane</location>
        <topology evidence="1">Multi-pass membrane protein</topology>
    </subcellularLocation>
</comment>
<feature type="transmembrane region" description="Helical" evidence="7">
    <location>
        <begin position="303"/>
        <end position="320"/>
    </location>
</feature>